<evidence type="ECO:0000256" key="3">
    <source>
        <dbReference type="ARBA" id="ARBA00022448"/>
    </source>
</evidence>
<evidence type="ECO:0000256" key="1">
    <source>
        <dbReference type="ARBA" id="ARBA00004196"/>
    </source>
</evidence>
<dbReference type="Gene3D" id="3.40.190.170">
    <property type="entry name" value="Bacterial extracellular solute-binding protein, family 7"/>
    <property type="match status" value="1"/>
</dbReference>
<keyword evidence="3" id="KW-0813">Transport</keyword>
<proteinExistence type="inferred from homology"/>
<evidence type="ECO:0000313" key="6">
    <source>
        <dbReference type="EMBL" id="AWN49085.1"/>
    </source>
</evidence>
<evidence type="ECO:0000256" key="2">
    <source>
        <dbReference type="ARBA" id="ARBA00009023"/>
    </source>
</evidence>
<dbReference type="PANTHER" id="PTHR33376">
    <property type="match status" value="1"/>
</dbReference>
<dbReference type="InterPro" id="IPR004682">
    <property type="entry name" value="TRAP_DctP"/>
</dbReference>
<dbReference type="Pfam" id="PF03480">
    <property type="entry name" value="DctP"/>
    <property type="match status" value="1"/>
</dbReference>
<dbReference type="NCBIfam" id="NF037995">
    <property type="entry name" value="TRAP_S1"/>
    <property type="match status" value="1"/>
</dbReference>
<organism evidence="6 7">
    <name type="scientific">Methylobacterium terrae</name>
    <dbReference type="NCBI Taxonomy" id="2202827"/>
    <lineage>
        <taxon>Bacteria</taxon>
        <taxon>Pseudomonadati</taxon>
        <taxon>Pseudomonadota</taxon>
        <taxon>Alphaproteobacteria</taxon>
        <taxon>Hyphomicrobiales</taxon>
        <taxon>Methylobacteriaceae</taxon>
        <taxon>Methylobacterium</taxon>
    </lineage>
</organism>
<gene>
    <name evidence="6" type="ORF">DK419_24220</name>
</gene>
<dbReference type="OrthoDB" id="8673861at2"/>
<dbReference type="PANTHER" id="PTHR33376:SF4">
    <property type="entry name" value="SIALIC ACID-BINDING PERIPLASMIC PROTEIN SIAP"/>
    <property type="match status" value="1"/>
</dbReference>
<dbReference type="EMBL" id="CP029553">
    <property type="protein sequence ID" value="AWN49085.1"/>
    <property type="molecule type" value="Genomic_DNA"/>
</dbReference>
<protein>
    <submittedName>
        <fullName evidence="6">C4-dicarboxylate ABC transporter substrate-binding protein</fullName>
    </submittedName>
</protein>
<keyword evidence="7" id="KW-1185">Reference proteome</keyword>
<evidence type="ECO:0000256" key="5">
    <source>
        <dbReference type="SAM" id="SignalP"/>
    </source>
</evidence>
<dbReference type="RefSeq" id="WP_109961364.1">
    <property type="nucleotide sequence ID" value="NZ_CP029553.1"/>
</dbReference>
<feature type="signal peptide" evidence="5">
    <location>
        <begin position="1"/>
        <end position="36"/>
    </location>
</feature>
<dbReference type="NCBIfam" id="TIGR00787">
    <property type="entry name" value="dctP"/>
    <property type="match status" value="1"/>
</dbReference>
<keyword evidence="4 5" id="KW-0732">Signal</keyword>
<dbReference type="GO" id="GO:0030288">
    <property type="term" value="C:outer membrane-bounded periplasmic space"/>
    <property type="evidence" value="ECO:0007669"/>
    <property type="project" value="InterPro"/>
</dbReference>
<name>A0A2U8WS16_9HYPH</name>
<dbReference type="CDD" id="cd13603">
    <property type="entry name" value="PBP2_TRAP_Siap_TeaA_like"/>
    <property type="match status" value="1"/>
</dbReference>
<dbReference type="GO" id="GO:0055085">
    <property type="term" value="P:transmembrane transport"/>
    <property type="evidence" value="ECO:0007669"/>
    <property type="project" value="InterPro"/>
</dbReference>
<comment type="similarity">
    <text evidence="2">Belongs to the bacterial solute-binding protein 7 family.</text>
</comment>
<comment type="subcellular location">
    <subcellularLocation>
        <location evidence="1">Cell envelope</location>
    </subcellularLocation>
</comment>
<dbReference type="Proteomes" id="UP000245444">
    <property type="component" value="Chromosome"/>
</dbReference>
<dbReference type="InterPro" id="IPR038404">
    <property type="entry name" value="TRAP_DctP_sf"/>
</dbReference>
<sequence>MTQGRPFSGRLSRRAVALGLGALPAAALLRSGSARAAPVALRLSSSLPADPNSAHWLWYDRFAASLKAKTGDAVQVRYFPDNQLGKESDVVGSVKLGVVDMMISGSSIWSTLAPEIGVLDLGYLFPTMESAGPILDGPAGQQLDRIFSDRIGVKVLSWGYSLGGRNVTAREAAETPAAMRGKKIRVLPVANFVATLRAMGASPTPMSLGEVYTALQTGVIDGMEHDAPTILAIKAYEVAKHVTLTRHICNPQTIVIGNRAFNKVPAEHREAFLASAAEATAFQRGQAAAIEAKALATLKGNGVGIHDCDRAAFRTLVTPLWDEFAKTYPATKPILAAITQA</sequence>
<dbReference type="AlphaFoldDB" id="A0A2U8WS16"/>
<dbReference type="KEGG" id="mtea:DK419_24220"/>
<feature type="chain" id="PRO_5016096514" evidence="5">
    <location>
        <begin position="37"/>
        <end position="341"/>
    </location>
</feature>
<evidence type="ECO:0000256" key="4">
    <source>
        <dbReference type="ARBA" id="ARBA00022729"/>
    </source>
</evidence>
<dbReference type="PIRSF" id="PIRSF006470">
    <property type="entry name" value="DctB"/>
    <property type="match status" value="1"/>
</dbReference>
<dbReference type="InterPro" id="IPR018389">
    <property type="entry name" value="DctP_fam"/>
</dbReference>
<reference evidence="6 7" key="1">
    <citation type="submission" date="2018-05" db="EMBL/GenBank/DDBJ databases">
        <title>Complete Genome Sequence of Methylobacterium sp. 17Sr1-28.</title>
        <authorList>
            <person name="Srinivasan S."/>
        </authorList>
    </citation>
    <scope>NUCLEOTIDE SEQUENCE [LARGE SCALE GENOMIC DNA]</scope>
    <source>
        <strain evidence="6 7">17Sr1-28</strain>
    </source>
</reference>
<accession>A0A2U8WS16</accession>
<evidence type="ECO:0000313" key="7">
    <source>
        <dbReference type="Proteomes" id="UP000245444"/>
    </source>
</evidence>